<dbReference type="AlphaFoldDB" id="A0A418MJK4"/>
<dbReference type="PROSITE" id="PS50043">
    <property type="entry name" value="HTH_LUXR_2"/>
    <property type="match status" value="1"/>
</dbReference>
<dbReference type="Pfam" id="PF08447">
    <property type="entry name" value="PAS_3"/>
    <property type="match status" value="1"/>
</dbReference>
<proteinExistence type="predicted"/>
<protein>
    <recommendedName>
        <fullName evidence="4">HTH luxR-type domain-containing protein</fullName>
    </recommendedName>
</protein>
<dbReference type="Pfam" id="PF00196">
    <property type="entry name" value="GerE"/>
    <property type="match status" value="1"/>
</dbReference>
<dbReference type="CDD" id="cd06170">
    <property type="entry name" value="LuxR_C_like"/>
    <property type="match status" value="1"/>
</dbReference>
<dbReference type="OrthoDB" id="1727128at2"/>
<keyword evidence="2" id="KW-0238">DNA-binding</keyword>
<dbReference type="PANTHER" id="PTHR44688:SF16">
    <property type="entry name" value="DNA-BINDING TRANSCRIPTIONAL ACTIVATOR DEVR_DOSR"/>
    <property type="match status" value="1"/>
</dbReference>
<dbReference type="SMART" id="SM00421">
    <property type="entry name" value="HTH_LUXR"/>
    <property type="match status" value="1"/>
</dbReference>
<dbReference type="PROSITE" id="PS00622">
    <property type="entry name" value="HTH_LUXR_1"/>
    <property type="match status" value="1"/>
</dbReference>
<dbReference type="InterPro" id="IPR013655">
    <property type="entry name" value="PAS_fold_3"/>
</dbReference>
<keyword evidence="6" id="KW-1185">Reference proteome</keyword>
<dbReference type="InterPro" id="IPR000792">
    <property type="entry name" value="Tscrpt_reg_LuxR_C"/>
</dbReference>
<reference evidence="5 6" key="1">
    <citation type="submission" date="2018-08" db="EMBL/GenBank/DDBJ databases">
        <title>Fibrisoma montanum sp. nov., isolated from Danxia mountain soil.</title>
        <authorList>
            <person name="Huang Y."/>
        </authorList>
    </citation>
    <scope>NUCLEOTIDE SEQUENCE [LARGE SCALE GENOMIC DNA]</scope>
    <source>
        <strain evidence="5 6">HYT19</strain>
    </source>
</reference>
<dbReference type="SUPFAM" id="SSF46894">
    <property type="entry name" value="C-terminal effector domain of the bipartite response regulators"/>
    <property type="match status" value="1"/>
</dbReference>
<evidence type="ECO:0000313" key="6">
    <source>
        <dbReference type="Proteomes" id="UP000283523"/>
    </source>
</evidence>
<evidence type="ECO:0000256" key="3">
    <source>
        <dbReference type="ARBA" id="ARBA00023163"/>
    </source>
</evidence>
<dbReference type="EMBL" id="QXED01000001">
    <property type="protein sequence ID" value="RIV27556.1"/>
    <property type="molecule type" value="Genomic_DNA"/>
</dbReference>
<accession>A0A418MJK4</accession>
<sequence>MENVSVDSVKRAGLLLPINRLHLEPHVESNPLLEHVYRAANVIPILVDIPFKRIRYLGINSVSWCGWTLNELFEEGYESYTKKIHPDDQLVLTHANDELNAYLKDCVALKDKFNLVSLCTYRFMHKAGHYRLYKEQLQPIEFDVDGNLSAKLILLTDVTDQLPVHTHYVRTYGVKGKEKLAQIDTSQKQITKLQALSEREREIVRYLMQGFNSAEIGEKVFVSKHTVDTHRRRILQKLRANDTVSLYNLFTMLQLNG</sequence>
<gene>
    <name evidence="5" type="ORF">DYU11_04425</name>
</gene>
<evidence type="ECO:0000256" key="2">
    <source>
        <dbReference type="ARBA" id="ARBA00023125"/>
    </source>
</evidence>
<dbReference type="PANTHER" id="PTHR44688">
    <property type="entry name" value="DNA-BINDING TRANSCRIPTIONAL ACTIVATOR DEVR_DOSR"/>
    <property type="match status" value="1"/>
</dbReference>
<dbReference type="InterPro" id="IPR016032">
    <property type="entry name" value="Sig_transdc_resp-reg_C-effctor"/>
</dbReference>
<evidence type="ECO:0000256" key="1">
    <source>
        <dbReference type="ARBA" id="ARBA00023015"/>
    </source>
</evidence>
<dbReference type="Gene3D" id="3.30.450.20">
    <property type="entry name" value="PAS domain"/>
    <property type="match status" value="1"/>
</dbReference>
<evidence type="ECO:0000259" key="4">
    <source>
        <dbReference type="PROSITE" id="PS50043"/>
    </source>
</evidence>
<dbReference type="GO" id="GO:0006355">
    <property type="term" value="P:regulation of DNA-templated transcription"/>
    <property type="evidence" value="ECO:0007669"/>
    <property type="project" value="InterPro"/>
</dbReference>
<dbReference type="PRINTS" id="PR00038">
    <property type="entry name" value="HTHLUXR"/>
</dbReference>
<dbReference type="Gene3D" id="1.10.10.10">
    <property type="entry name" value="Winged helix-like DNA-binding domain superfamily/Winged helix DNA-binding domain"/>
    <property type="match status" value="1"/>
</dbReference>
<keyword evidence="3" id="KW-0804">Transcription</keyword>
<name>A0A418MJK4_9BACT</name>
<keyword evidence="1" id="KW-0805">Transcription regulation</keyword>
<dbReference type="Proteomes" id="UP000283523">
    <property type="component" value="Unassembled WGS sequence"/>
</dbReference>
<dbReference type="GO" id="GO:0003677">
    <property type="term" value="F:DNA binding"/>
    <property type="evidence" value="ECO:0007669"/>
    <property type="project" value="UniProtKB-KW"/>
</dbReference>
<dbReference type="InterPro" id="IPR036388">
    <property type="entry name" value="WH-like_DNA-bd_sf"/>
</dbReference>
<dbReference type="RefSeq" id="WP_119666398.1">
    <property type="nucleotide sequence ID" value="NZ_QXED01000001.1"/>
</dbReference>
<organism evidence="5 6">
    <name type="scientific">Fibrisoma montanum</name>
    <dbReference type="NCBI Taxonomy" id="2305895"/>
    <lineage>
        <taxon>Bacteria</taxon>
        <taxon>Pseudomonadati</taxon>
        <taxon>Bacteroidota</taxon>
        <taxon>Cytophagia</taxon>
        <taxon>Cytophagales</taxon>
        <taxon>Spirosomataceae</taxon>
        <taxon>Fibrisoma</taxon>
    </lineage>
</organism>
<comment type="caution">
    <text evidence="5">The sequence shown here is derived from an EMBL/GenBank/DDBJ whole genome shotgun (WGS) entry which is preliminary data.</text>
</comment>
<feature type="domain" description="HTH luxR-type" evidence="4">
    <location>
        <begin position="189"/>
        <end position="254"/>
    </location>
</feature>
<evidence type="ECO:0000313" key="5">
    <source>
        <dbReference type="EMBL" id="RIV27556.1"/>
    </source>
</evidence>